<comment type="similarity">
    <text evidence="1">Belongs to the mTERF family.</text>
</comment>
<protein>
    <recommendedName>
        <fullName evidence="5">Mitochondrial transcription termination factor family protein</fullName>
    </recommendedName>
</protein>
<dbReference type="Gene3D" id="1.25.70.10">
    <property type="entry name" value="Transcription termination factor 3, mitochondrial"/>
    <property type="match status" value="1"/>
</dbReference>
<gene>
    <name evidence="4" type="ORF">Din_038518</name>
</gene>
<organism evidence="4">
    <name type="scientific">Davidia involucrata</name>
    <name type="common">Dove tree</name>
    <dbReference type="NCBI Taxonomy" id="16924"/>
    <lineage>
        <taxon>Eukaryota</taxon>
        <taxon>Viridiplantae</taxon>
        <taxon>Streptophyta</taxon>
        <taxon>Embryophyta</taxon>
        <taxon>Tracheophyta</taxon>
        <taxon>Spermatophyta</taxon>
        <taxon>Magnoliopsida</taxon>
        <taxon>eudicotyledons</taxon>
        <taxon>Gunneridae</taxon>
        <taxon>Pentapetalae</taxon>
        <taxon>asterids</taxon>
        <taxon>Cornales</taxon>
        <taxon>Nyssaceae</taxon>
        <taxon>Davidia</taxon>
    </lineage>
</organism>
<dbReference type="InterPro" id="IPR038538">
    <property type="entry name" value="MTERF_sf"/>
</dbReference>
<keyword evidence="2" id="KW-0805">Transcription regulation</keyword>
<accession>A0A5B7BJP6</accession>
<proteinExistence type="inferred from homology"/>
<dbReference type="SMART" id="SM00733">
    <property type="entry name" value="Mterf"/>
    <property type="match status" value="7"/>
</dbReference>
<evidence type="ECO:0000256" key="3">
    <source>
        <dbReference type="ARBA" id="ARBA00022946"/>
    </source>
</evidence>
<keyword evidence="2" id="KW-0806">Transcription termination</keyword>
<evidence type="ECO:0000256" key="2">
    <source>
        <dbReference type="ARBA" id="ARBA00022472"/>
    </source>
</evidence>
<dbReference type="PANTHER" id="PTHR13068:SF166">
    <property type="entry name" value="TRANSCRIPTION TERMINATION FACTOR MTERF15, MITOCHONDRIAL-LIKE"/>
    <property type="match status" value="1"/>
</dbReference>
<dbReference type="AlphaFoldDB" id="A0A5B7BJP6"/>
<dbReference type="PANTHER" id="PTHR13068">
    <property type="entry name" value="CGI-12 PROTEIN-RELATED"/>
    <property type="match status" value="1"/>
</dbReference>
<dbReference type="Pfam" id="PF02536">
    <property type="entry name" value="mTERF"/>
    <property type="match status" value="2"/>
</dbReference>
<sequence length="384" mass="43823">MFNFICKSLPSYVRCAVRTSPTHQLYFLQSRPLSSLESIPNTSNEHSFTVTYLIDSCGFSPEKALSASKYINFKTPEKPDSVLAFFKNHGFTKTQISTLIAGLPPVLLSDPKKTLLPKIEFFHSKGISSPDITKIISRTPSILKRSLENQIIPSFNFFNNLLKSNEKTTAAIKRFAGLLLYDLQTYVAHNIGILREVGVPESNIVVLLTYQPRAFMTNTDRFKEIVEEVKKMGFNPVRMKFVIAIHALRAMSKLTWEKKVEVFKKWGWSEDEILVAFGKHPWCMMASEDKITGVMDFFVNKMGWESSIVARRPGLISLSLEKRIVPRCLVYQDLLSKGLIKKDFSLATMLECPEKLFLKKVVRCCKEEAPEVLKLYQEKLDLSK</sequence>
<dbReference type="EMBL" id="GHES01038518">
    <property type="protein sequence ID" value="MPA69077.1"/>
    <property type="molecule type" value="Transcribed_RNA"/>
</dbReference>
<reference evidence="4" key="1">
    <citation type="submission" date="2019-08" db="EMBL/GenBank/DDBJ databases">
        <title>Reference gene set and small RNA set construction with multiple tissues from Davidia involucrata Baill.</title>
        <authorList>
            <person name="Yang H."/>
            <person name="Zhou C."/>
            <person name="Li G."/>
            <person name="Wang J."/>
            <person name="Gao P."/>
            <person name="Wang M."/>
            <person name="Wang R."/>
            <person name="Zhao Y."/>
        </authorList>
    </citation>
    <scope>NUCLEOTIDE SEQUENCE</scope>
    <source>
        <tissue evidence="4">Mixed with DoveR01_LX</tissue>
    </source>
</reference>
<keyword evidence="3" id="KW-0809">Transit peptide</keyword>
<evidence type="ECO:0000313" key="4">
    <source>
        <dbReference type="EMBL" id="MPA69077.1"/>
    </source>
</evidence>
<evidence type="ECO:0008006" key="5">
    <source>
        <dbReference type="Google" id="ProtNLM"/>
    </source>
</evidence>
<dbReference type="InterPro" id="IPR003690">
    <property type="entry name" value="MTERF"/>
</dbReference>
<evidence type="ECO:0000256" key="1">
    <source>
        <dbReference type="ARBA" id="ARBA00007692"/>
    </source>
</evidence>
<dbReference type="GO" id="GO:0006353">
    <property type="term" value="P:DNA-templated transcription termination"/>
    <property type="evidence" value="ECO:0007669"/>
    <property type="project" value="UniProtKB-KW"/>
</dbReference>
<dbReference type="FunFam" id="1.25.70.10:FF:000001">
    <property type="entry name" value="Mitochondrial transcription termination factor-like"/>
    <property type="match status" value="1"/>
</dbReference>
<keyword evidence="2" id="KW-0804">Transcription</keyword>
<dbReference type="GO" id="GO:0003676">
    <property type="term" value="F:nucleic acid binding"/>
    <property type="evidence" value="ECO:0007669"/>
    <property type="project" value="InterPro"/>
</dbReference>
<name>A0A5B7BJP6_DAVIN</name>